<evidence type="ECO:0000256" key="2">
    <source>
        <dbReference type="ARBA" id="ARBA00022475"/>
    </source>
</evidence>
<evidence type="ECO:0000256" key="4">
    <source>
        <dbReference type="ARBA" id="ARBA00022692"/>
    </source>
</evidence>
<comment type="caution">
    <text evidence="16">The sequence shown here is derived from an EMBL/GenBank/DDBJ whole genome shotgun (WGS) entry which is preliminary data.</text>
</comment>
<dbReference type="PRINTS" id="PR00237">
    <property type="entry name" value="GPCRRHODOPSN"/>
</dbReference>
<keyword evidence="17" id="KW-1185">Reference proteome</keyword>
<keyword evidence="12 13" id="KW-0807">Transducer</keyword>
<feature type="non-terminal residue" evidence="16">
    <location>
        <position position="198"/>
    </location>
</feature>
<dbReference type="SUPFAM" id="SSF81321">
    <property type="entry name" value="Family A G protein-coupled receptor-like"/>
    <property type="match status" value="1"/>
</dbReference>
<evidence type="ECO:0000256" key="11">
    <source>
        <dbReference type="ARBA" id="ARBA00023180"/>
    </source>
</evidence>
<feature type="transmembrane region" description="Helical" evidence="14">
    <location>
        <begin position="25"/>
        <end position="50"/>
    </location>
</feature>
<dbReference type="InterPro" id="IPR000276">
    <property type="entry name" value="GPCR_Rhodpsn"/>
</dbReference>
<keyword evidence="6 14" id="KW-1133">Transmembrane helix</keyword>
<evidence type="ECO:0000256" key="8">
    <source>
        <dbReference type="ARBA" id="ARBA00023136"/>
    </source>
</evidence>
<evidence type="ECO:0000256" key="10">
    <source>
        <dbReference type="ARBA" id="ARBA00023170"/>
    </source>
</evidence>
<feature type="transmembrane region" description="Helical" evidence="14">
    <location>
        <begin position="62"/>
        <end position="84"/>
    </location>
</feature>
<evidence type="ECO:0000256" key="3">
    <source>
        <dbReference type="ARBA" id="ARBA00022606"/>
    </source>
</evidence>
<name>A0A8X8BGM7_POLSE</name>
<proteinExistence type="inferred from homology"/>
<keyword evidence="11" id="KW-0325">Glycoprotein</keyword>
<keyword evidence="5" id="KW-0552">Olfaction</keyword>
<comment type="subcellular location">
    <subcellularLocation>
        <location evidence="1">Cell membrane</location>
        <topology evidence="1">Multi-pass membrane protein</topology>
    </subcellularLocation>
</comment>
<evidence type="ECO:0000313" key="17">
    <source>
        <dbReference type="Proteomes" id="UP000886611"/>
    </source>
</evidence>
<dbReference type="InterPro" id="IPR050939">
    <property type="entry name" value="Olfactory_GPCR1"/>
</dbReference>
<comment type="similarity">
    <text evidence="13">Belongs to the G-protein coupled receptor 1 family.</text>
</comment>
<accession>A0A8X8BGM7</accession>
<dbReference type="GO" id="GO:0005886">
    <property type="term" value="C:plasma membrane"/>
    <property type="evidence" value="ECO:0007669"/>
    <property type="project" value="UniProtKB-SubCell"/>
</dbReference>
<feature type="transmembrane region" description="Helical" evidence="14">
    <location>
        <begin position="162"/>
        <end position="180"/>
    </location>
</feature>
<keyword evidence="7 13" id="KW-0297">G-protein coupled receptor</keyword>
<protein>
    <submittedName>
        <fullName evidence="16">OR5F1 protein</fullName>
    </submittedName>
</protein>
<evidence type="ECO:0000256" key="6">
    <source>
        <dbReference type="ARBA" id="ARBA00022989"/>
    </source>
</evidence>
<reference evidence="16 17" key="1">
    <citation type="journal article" date="2021" name="Cell">
        <title>Tracing the genetic footprints of vertebrate landing in non-teleost ray-finned fishes.</title>
        <authorList>
            <person name="Bi X."/>
            <person name="Wang K."/>
            <person name="Yang L."/>
            <person name="Pan H."/>
            <person name="Jiang H."/>
            <person name="Wei Q."/>
            <person name="Fang M."/>
            <person name="Yu H."/>
            <person name="Zhu C."/>
            <person name="Cai Y."/>
            <person name="He Y."/>
            <person name="Gan X."/>
            <person name="Zeng H."/>
            <person name="Yu D."/>
            <person name="Zhu Y."/>
            <person name="Jiang H."/>
            <person name="Qiu Q."/>
            <person name="Yang H."/>
            <person name="Zhang Y.E."/>
            <person name="Wang W."/>
            <person name="Zhu M."/>
            <person name="He S."/>
            <person name="Zhang G."/>
        </authorList>
    </citation>
    <scope>NUCLEOTIDE SEQUENCE [LARGE SCALE GENOMIC DNA]</scope>
    <source>
        <strain evidence="16">Bchr_013</strain>
    </source>
</reference>
<evidence type="ECO:0000256" key="9">
    <source>
        <dbReference type="ARBA" id="ARBA00023157"/>
    </source>
</evidence>
<dbReference type="GO" id="GO:0004984">
    <property type="term" value="F:olfactory receptor activity"/>
    <property type="evidence" value="ECO:0007669"/>
    <property type="project" value="InterPro"/>
</dbReference>
<evidence type="ECO:0000256" key="13">
    <source>
        <dbReference type="RuleBase" id="RU000688"/>
    </source>
</evidence>
<dbReference type="GO" id="GO:0004930">
    <property type="term" value="F:G protein-coupled receptor activity"/>
    <property type="evidence" value="ECO:0007669"/>
    <property type="project" value="UniProtKB-KW"/>
</dbReference>
<dbReference type="Proteomes" id="UP000886611">
    <property type="component" value="Unassembled WGS sequence"/>
</dbReference>
<keyword evidence="3" id="KW-0716">Sensory transduction</keyword>
<dbReference type="PROSITE" id="PS00237">
    <property type="entry name" value="G_PROTEIN_RECEP_F1_1"/>
    <property type="match status" value="1"/>
</dbReference>
<evidence type="ECO:0000313" key="16">
    <source>
        <dbReference type="EMBL" id="KAG2457213.1"/>
    </source>
</evidence>
<dbReference type="Pfam" id="PF13853">
    <property type="entry name" value="7tm_4"/>
    <property type="match status" value="1"/>
</dbReference>
<dbReference type="PANTHER" id="PTHR24242:SF359">
    <property type="entry name" value="ODORANT RECEPTOR-RELATED"/>
    <property type="match status" value="1"/>
</dbReference>
<sequence>MSNLTESITDFILIGFPGLQDYNNILFGFFLVLFLVTCIGNLCILGLVILDQQLHTPMYFFLWNLALLDILMVTAITPKLLAVFLEHKTISFAACFVQMYMVISFGATEILLVAAMAYDRYVAVVKPLHYNIKEVSNLNESFVSITDFIIVGFPGLQDYHNVLFAAFLTLFLLYTSWGRVRNHVMERKGDERSAESST</sequence>
<organism evidence="16 17">
    <name type="scientific">Polypterus senegalus</name>
    <name type="common">Senegal bichir</name>
    <dbReference type="NCBI Taxonomy" id="55291"/>
    <lineage>
        <taxon>Eukaryota</taxon>
        <taxon>Metazoa</taxon>
        <taxon>Chordata</taxon>
        <taxon>Craniata</taxon>
        <taxon>Vertebrata</taxon>
        <taxon>Euteleostomi</taxon>
        <taxon>Actinopterygii</taxon>
        <taxon>Polypteriformes</taxon>
        <taxon>Polypteridae</taxon>
        <taxon>Polypterus</taxon>
    </lineage>
</organism>
<dbReference type="Gene3D" id="1.20.1070.10">
    <property type="entry name" value="Rhodopsin 7-helix transmembrane proteins"/>
    <property type="match status" value="1"/>
</dbReference>
<dbReference type="InterPro" id="IPR017452">
    <property type="entry name" value="GPCR_Rhodpsn_7TM"/>
</dbReference>
<evidence type="ECO:0000256" key="5">
    <source>
        <dbReference type="ARBA" id="ARBA00022725"/>
    </source>
</evidence>
<evidence type="ECO:0000256" key="14">
    <source>
        <dbReference type="SAM" id="Phobius"/>
    </source>
</evidence>
<evidence type="ECO:0000256" key="12">
    <source>
        <dbReference type="ARBA" id="ARBA00023224"/>
    </source>
</evidence>
<feature type="transmembrane region" description="Helical" evidence="14">
    <location>
        <begin position="90"/>
        <end position="118"/>
    </location>
</feature>
<feature type="non-terminal residue" evidence="16">
    <location>
        <position position="1"/>
    </location>
</feature>
<keyword evidence="9" id="KW-1015">Disulfide bond</keyword>
<dbReference type="PROSITE" id="PS50262">
    <property type="entry name" value="G_PROTEIN_RECEP_F1_2"/>
    <property type="match status" value="1"/>
</dbReference>
<keyword evidence="10 13" id="KW-0675">Receptor</keyword>
<gene>
    <name evidence="16" type="primary">Or5f1_2</name>
    <name evidence="16" type="ORF">GTO96_0012673</name>
</gene>
<keyword evidence="2" id="KW-1003">Cell membrane</keyword>
<dbReference type="EMBL" id="JAATIS010008602">
    <property type="protein sequence ID" value="KAG2457213.1"/>
    <property type="molecule type" value="Genomic_DNA"/>
</dbReference>
<dbReference type="FunFam" id="1.20.1070.10:FF:000410">
    <property type="entry name" value="Olfactory receptor 1348"/>
    <property type="match status" value="1"/>
</dbReference>
<evidence type="ECO:0000256" key="1">
    <source>
        <dbReference type="ARBA" id="ARBA00004651"/>
    </source>
</evidence>
<feature type="domain" description="G-protein coupled receptors family 1 profile" evidence="15">
    <location>
        <begin position="40"/>
        <end position="130"/>
    </location>
</feature>
<evidence type="ECO:0000256" key="7">
    <source>
        <dbReference type="ARBA" id="ARBA00023040"/>
    </source>
</evidence>
<keyword evidence="8 14" id="KW-0472">Membrane</keyword>
<evidence type="ECO:0000259" key="15">
    <source>
        <dbReference type="PROSITE" id="PS50262"/>
    </source>
</evidence>
<keyword evidence="4 13" id="KW-0812">Transmembrane</keyword>
<dbReference type="AlphaFoldDB" id="A0A8X8BGM7"/>
<dbReference type="InterPro" id="IPR000725">
    <property type="entry name" value="Olfact_rcpt"/>
</dbReference>
<dbReference type="PANTHER" id="PTHR24242">
    <property type="entry name" value="G-PROTEIN COUPLED RECEPTOR"/>
    <property type="match status" value="1"/>
</dbReference>
<feature type="transmembrane region" description="Helical" evidence="14">
    <location>
        <begin position="138"/>
        <end position="156"/>
    </location>
</feature>